<dbReference type="EMBL" id="CM037152">
    <property type="protein sequence ID" value="KAH7834837.1"/>
    <property type="molecule type" value="Genomic_DNA"/>
</dbReference>
<sequence>MPPPIPPNKLEVLKNSVNMSSAFRGVNINVIGLSPVKKYMAPPSLPGPQALGGGTTFNPSSLGKFWVGDLGLGRGRGWVQLWMTISGISETRL</sequence>
<name>A0ACB7X254_9ERIC</name>
<protein>
    <submittedName>
        <fullName evidence="1">Uncharacterized protein</fullName>
    </submittedName>
</protein>
<evidence type="ECO:0000313" key="2">
    <source>
        <dbReference type="Proteomes" id="UP000828048"/>
    </source>
</evidence>
<evidence type="ECO:0000313" key="1">
    <source>
        <dbReference type="EMBL" id="KAH7834837.1"/>
    </source>
</evidence>
<gene>
    <name evidence="1" type="ORF">Vadar_020164</name>
</gene>
<dbReference type="Proteomes" id="UP000828048">
    <property type="component" value="Chromosome 2"/>
</dbReference>
<organism evidence="1 2">
    <name type="scientific">Vaccinium darrowii</name>
    <dbReference type="NCBI Taxonomy" id="229202"/>
    <lineage>
        <taxon>Eukaryota</taxon>
        <taxon>Viridiplantae</taxon>
        <taxon>Streptophyta</taxon>
        <taxon>Embryophyta</taxon>
        <taxon>Tracheophyta</taxon>
        <taxon>Spermatophyta</taxon>
        <taxon>Magnoliopsida</taxon>
        <taxon>eudicotyledons</taxon>
        <taxon>Gunneridae</taxon>
        <taxon>Pentapetalae</taxon>
        <taxon>asterids</taxon>
        <taxon>Ericales</taxon>
        <taxon>Ericaceae</taxon>
        <taxon>Vaccinioideae</taxon>
        <taxon>Vaccinieae</taxon>
        <taxon>Vaccinium</taxon>
    </lineage>
</organism>
<keyword evidence="2" id="KW-1185">Reference proteome</keyword>
<proteinExistence type="predicted"/>
<comment type="caution">
    <text evidence="1">The sequence shown here is derived from an EMBL/GenBank/DDBJ whole genome shotgun (WGS) entry which is preliminary data.</text>
</comment>
<accession>A0ACB7X254</accession>
<reference evidence="1 2" key="1">
    <citation type="journal article" date="2021" name="Hortic Res">
        <title>High-quality reference genome and annotation aids understanding of berry development for evergreen blueberry (Vaccinium darrowii).</title>
        <authorList>
            <person name="Yu J."/>
            <person name="Hulse-Kemp A.M."/>
            <person name="Babiker E."/>
            <person name="Staton M."/>
        </authorList>
    </citation>
    <scope>NUCLEOTIDE SEQUENCE [LARGE SCALE GENOMIC DNA]</scope>
    <source>
        <strain evidence="2">cv. NJ 8807/NJ 8810</strain>
        <tissue evidence="1">Young leaf</tissue>
    </source>
</reference>